<name>B7G9J1_PHATC</name>
<evidence type="ECO:0000256" key="2">
    <source>
        <dbReference type="ARBA" id="ARBA00023239"/>
    </source>
</evidence>
<sequence length="870" mass="98767">MKTIRPVGILRRPSRYLFTKICPMLLLALFFVLQTIILKWYQARAGIINNYRTVYLTTKACDPHCNSGISDIIIGTNTRKIADLMDSGYLPASLGTSKSSSTIPVNLVKGNGEGTIQPVSMILLRAIGNALPPRHSSEQTLLNVDFILQHEETFPNTSRHWFLNRLVDPHIEWQVVQKLQRANESFTIIPFDLKVYGSLSYRFDLFEFADQIHSAHTDASRGSGRRKMAEERMFHDKLLYTANVNGVRNEMLRYGKLRSSADYILPFDGNCFLTRKAWEAIQRDILSNPKVKYFAVPMDRLVEENTALLLSSYKPNPVEEPQLIFHRRSVAIFNPNLPYGRRNKVELLLRLGIVGAWHKSHKNKWDHKLERSHPIVDIKPDSIATATGTAGWVSRLYSGNKNAELSDHGTATTRASLRRTAISNLLDRLDLRAAVNLYNFTSHTMLFYNMQQVNSLRLQWQSGQLQAPMIRRLMELASNFLNEGPWSVLNTIPFGCGPSQNFHDGDYTRPLNWPQSNESSYSNWSRFYLSKYGKSIPGSAVYSEGSDQFDRTQFNSMQQRTTVLALAYAISGKQSYVQEAAENLRVRFLDPKTKMNPNFTCSRGMWEGNPPKYVKNTFGTSEMNGMYFFLDAVRIVETSGALSTTEIDKLHIWFRDYLLWLVETNGPDQDIMIGESQSDVPDNFAPNHRGLYFDIQLASVAAYCGNLTLAVHTLHRTLARLDAHVNSIGAMRQEACGDRNCEDFIAFAINGWSVAARIASSVGINYWWRFPVGKQSKLCLAMEYNSFLLRNRDPCAQSNTVGDNTATRWWPLLFEAKLHCPHSEIQHSSSSSPEIFGGSRCHHPALSGEVAPFWNLNLPTDKQHGYSKKL</sequence>
<protein>
    <recommendedName>
        <fullName evidence="4">Alginate lyase domain-containing protein</fullName>
    </recommendedName>
</protein>
<dbReference type="OMA" id="NGARNEM"/>
<keyword evidence="3" id="KW-0472">Membrane</keyword>
<keyword evidence="3" id="KW-1133">Transmembrane helix</keyword>
<dbReference type="KEGG" id="pti:PHATRDRAFT_49115"/>
<evidence type="ECO:0000256" key="1">
    <source>
        <dbReference type="ARBA" id="ARBA00022729"/>
    </source>
</evidence>
<dbReference type="InParanoid" id="B7G9J1"/>
<dbReference type="GO" id="GO:0016829">
    <property type="term" value="F:lyase activity"/>
    <property type="evidence" value="ECO:0007669"/>
    <property type="project" value="UniProtKB-KW"/>
</dbReference>
<gene>
    <name evidence="5" type="ORF">PHATRDRAFT_49115</name>
</gene>
<dbReference type="AlphaFoldDB" id="B7G9J1"/>
<dbReference type="GeneID" id="7195198"/>
<dbReference type="Pfam" id="PF05426">
    <property type="entry name" value="Alginate_lyase"/>
    <property type="match status" value="1"/>
</dbReference>
<accession>B7G9J1</accession>
<evidence type="ECO:0000313" key="5">
    <source>
        <dbReference type="EMBL" id="EEC44826.1"/>
    </source>
</evidence>
<dbReference type="Proteomes" id="UP000000759">
    <property type="component" value="Chromosome 20"/>
</dbReference>
<proteinExistence type="predicted"/>
<evidence type="ECO:0000313" key="6">
    <source>
        <dbReference type="Proteomes" id="UP000000759"/>
    </source>
</evidence>
<evidence type="ECO:0000256" key="3">
    <source>
        <dbReference type="SAM" id="Phobius"/>
    </source>
</evidence>
<keyword evidence="6" id="KW-1185">Reference proteome</keyword>
<dbReference type="EMBL" id="CM000622">
    <property type="protein sequence ID" value="EEC44826.1"/>
    <property type="molecule type" value="Genomic_DNA"/>
</dbReference>
<keyword evidence="3" id="KW-0812">Transmembrane</keyword>
<organism evidence="5 6">
    <name type="scientific">Phaeodactylum tricornutum (strain CCAP 1055/1)</name>
    <dbReference type="NCBI Taxonomy" id="556484"/>
    <lineage>
        <taxon>Eukaryota</taxon>
        <taxon>Sar</taxon>
        <taxon>Stramenopiles</taxon>
        <taxon>Ochrophyta</taxon>
        <taxon>Bacillariophyta</taxon>
        <taxon>Bacillariophyceae</taxon>
        <taxon>Bacillariophycidae</taxon>
        <taxon>Naviculales</taxon>
        <taxon>Phaeodactylaceae</taxon>
        <taxon>Phaeodactylum</taxon>
    </lineage>
</organism>
<feature type="transmembrane region" description="Helical" evidence="3">
    <location>
        <begin position="21"/>
        <end position="41"/>
    </location>
</feature>
<dbReference type="eggNOG" id="ENOG502RYM5">
    <property type="taxonomic scope" value="Eukaryota"/>
</dbReference>
<dbReference type="SUPFAM" id="SSF48230">
    <property type="entry name" value="Chondroitin AC/alginate lyase"/>
    <property type="match status" value="1"/>
</dbReference>
<feature type="domain" description="Alginate lyase" evidence="4">
    <location>
        <begin position="544"/>
        <end position="775"/>
    </location>
</feature>
<dbReference type="Gene3D" id="1.50.10.100">
    <property type="entry name" value="Chondroitin AC/alginate lyase"/>
    <property type="match status" value="1"/>
</dbReference>
<evidence type="ECO:0000259" key="4">
    <source>
        <dbReference type="Pfam" id="PF05426"/>
    </source>
</evidence>
<dbReference type="PaxDb" id="2850-Phatr49115"/>
<dbReference type="RefSeq" id="XP_002183644.1">
    <property type="nucleotide sequence ID" value="XM_002183608.1"/>
</dbReference>
<dbReference type="HOGENOM" id="CLU_334790_0_0_1"/>
<reference evidence="5 6" key="1">
    <citation type="journal article" date="2008" name="Nature">
        <title>The Phaeodactylum genome reveals the evolutionary history of diatom genomes.</title>
        <authorList>
            <person name="Bowler C."/>
            <person name="Allen A.E."/>
            <person name="Badger J.H."/>
            <person name="Grimwood J."/>
            <person name="Jabbari K."/>
            <person name="Kuo A."/>
            <person name="Maheswari U."/>
            <person name="Martens C."/>
            <person name="Maumus F."/>
            <person name="Otillar R.P."/>
            <person name="Rayko E."/>
            <person name="Salamov A."/>
            <person name="Vandepoele K."/>
            <person name="Beszteri B."/>
            <person name="Gruber A."/>
            <person name="Heijde M."/>
            <person name="Katinka M."/>
            <person name="Mock T."/>
            <person name="Valentin K."/>
            <person name="Verret F."/>
            <person name="Berges J.A."/>
            <person name="Brownlee C."/>
            <person name="Cadoret J.P."/>
            <person name="Chiovitti A."/>
            <person name="Choi C.J."/>
            <person name="Coesel S."/>
            <person name="De Martino A."/>
            <person name="Detter J.C."/>
            <person name="Durkin C."/>
            <person name="Falciatore A."/>
            <person name="Fournet J."/>
            <person name="Haruta M."/>
            <person name="Huysman M.J."/>
            <person name="Jenkins B.D."/>
            <person name="Jiroutova K."/>
            <person name="Jorgensen R.E."/>
            <person name="Joubert Y."/>
            <person name="Kaplan A."/>
            <person name="Kroger N."/>
            <person name="Kroth P.G."/>
            <person name="La Roche J."/>
            <person name="Lindquist E."/>
            <person name="Lommer M."/>
            <person name="Martin-Jezequel V."/>
            <person name="Lopez P.J."/>
            <person name="Lucas S."/>
            <person name="Mangogna M."/>
            <person name="McGinnis K."/>
            <person name="Medlin L.K."/>
            <person name="Montsant A."/>
            <person name="Oudot-Le Secq M.P."/>
            <person name="Napoli C."/>
            <person name="Obornik M."/>
            <person name="Parker M.S."/>
            <person name="Petit J.L."/>
            <person name="Porcel B.M."/>
            <person name="Poulsen N."/>
            <person name="Robison M."/>
            <person name="Rychlewski L."/>
            <person name="Rynearson T.A."/>
            <person name="Schmutz J."/>
            <person name="Shapiro H."/>
            <person name="Siaut M."/>
            <person name="Stanley M."/>
            <person name="Sussman M.R."/>
            <person name="Taylor A.R."/>
            <person name="Vardi A."/>
            <person name="von Dassow P."/>
            <person name="Vyverman W."/>
            <person name="Willis A."/>
            <person name="Wyrwicz L.S."/>
            <person name="Rokhsar D.S."/>
            <person name="Weissenbach J."/>
            <person name="Armbrust E.V."/>
            <person name="Green B.R."/>
            <person name="Van de Peer Y."/>
            <person name="Grigoriev I.V."/>
        </authorList>
    </citation>
    <scope>NUCLEOTIDE SEQUENCE [LARGE SCALE GENOMIC DNA]</scope>
    <source>
        <strain evidence="5 6">CCAP 1055/1</strain>
    </source>
</reference>
<reference evidence="6" key="2">
    <citation type="submission" date="2008-08" db="EMBL/GenBank/DDBJ databases">
        <authorList>
            <consortium name="Diatom Consortium"/>
            <person name="Grigoriev I."/>
            <person name="Grimwood J."/>
            <person name="Kuo A."/>
            <person name="Otillar R.P."/>
            <person name="Salamov A."/>
            <person name="Detter J.C."/>
            <person name="Lindquist E."/>
            <person name="Shapiro H."/>
            <person name="Lucas S."/>
            <person name="Glavina del Rio T."/>
            <person name="Pitluck S."/>
            <person name="Rokhsar D."/>
            <person name="Bowler C."/>
        </authorList>
    </citation>
    <scope>GENOME REANNOTATION</scope>
    <source>
        <strain evidence="6">CCAP 1055/1</strain>
    </source>
</reference>
<dbReference type="InterPro" id="IPR008929">
    <property type="entry name" value="Chondroitin_lyas"/>
</dbReference>
<keyword evidence="1" id="KW-0732">Signal</keyword>
<dbReference type="OrthoDB" id="46714at2759"/>
<keyword evidence="2" id="KW-0456">Lyase</keyword>
<dbReference type="InterPro" id="IPR008397">
    <property type="entry name" value="Alginate_lyase_dom"/>
</dbReference>